<name>A0AAV1PEY8_SCOSC</name>
<organism evidence="1 2">
    <name type="scientific">Scomber scombrus</name>
    <name type="common">Atlantic mackerel</name>
    <name type="synonym">Scomber vernalis</name>
    <dbReference type="NCBI Taxonomy" id="13677"/>
    <lineage>
        <taxon>Eukaryota</taxon>
        <taxon>Metazoa</taxon>
        <taxon>Chordata</taxon>
        <taxon>Craniata</taxon>
        <taxon>Vertebrata</taxon>
        <taxon>Euteleostomi</taxon>
        <taxon>Actinopterygii</taxon>
        <taxon>Neopterygii</taxon>
        <taxon>Teleostei</taxon>
        <taxon>Neoteleostei</taxon>
        <taxon>Acanthomorphata</taxon>
        <taxon>Pelagiaria</taxon>
        <taxon>Scombriformes</taxon>
        <taxon>Scombridae</taxon>
        <taxon>Scomber</taxon>
    </lineage>
</organism>
<evidence type="ECO:0000313" key="2">
    <source>
        <dbReference type="Proteomes" id="UP001314229"/>
    </source>
</evidence>
<proteinExistence type="predicted"/>
<dbReference type="EMBL" id="CAWUFR010000145">
    <property type="protein sequence ID" value="CAK6969980.1"/>
    <property type="molecule type" value="Genomic_DNA"/>
</dbReference>
<keyword evidence="2" id="KW-1185">Reference proteome</keyword>
<feature type="non-terminal residue" evidence="1">
    <location>
        <position position="80"/>
    </location>
</feature>
<protein>
    <submittedName>
        <fullName evidence="1">Uncharacterized protein</fullName>
    </submittedName>
</protein>
<dbReference type="AlphaFoldDB" id="A0AAV1PEY8"/>
<accession>A0AAV1PEY8</accession>
<comment type="caution">
    <text evidence="1">The sequence shown here is derived from an EMBL/GenBank/DDBJ whole genome shotgun (WGS) entry which is preliminary data.</text>
</comment>
<reference evidence="1 2" key="1">
    <citation type="submission" date="2024-01" db="EMBL/GenBank/DDBJ databases">
        <authorList>
            <person name="Alioto T."/>
            <person name="Alioto T."/>
            <person name="Gomez Garrido J."/>
        </authorList>
    </citation>
    <scope>NUCLEOTIDE SEQUENCE [LARGE SCALE GENOMIC DNA]</scope>
</reference>
<dbReference type="Proteomes" id="UP001314229">
    <property type="component" value="Unassembled WGS sequence"/>
</dbReference>
<sequence>MCNVIKGSYDNKLLMQTMVELQLIHNYAAKDKETLELLNQYTEPTRGQTDVMPLFCQRMAVQVKEMTCPGGFKVTFKEVT</sequence>
<evidence type="ECO:0000313" key="1">
    <source>
        <dbReference type="EMBL" id="CAK6969980.1"/>
    </source>
</evidence>
<gene>
    <name evidence="1" type="ORF">FSCOSCO3_A006269</name>
</gene>